<dbReference type="GO" id="GO:0003724">
    <property type="term" value="F:RNA helicase activity"/>
    <property type="evidence" value="ECO:0007669"/>
    <property type="project" value="UniProtKB-EC"/>
</dbReference>
<dbReference type="AlphaFoldDB" id="A0A811LJR0"/>
<keyword evidence="2" id="KW-0547">Nucleotide-binding</keyword>
<dbReference type="PROSITE" id="PS51194">
    <property type="entry name" value="HELICASE_CTER"/>
    <property type="match status" value="1"/>
</dbReference>
<dbReference type="InterPro" id="IPR014014">
    <property type="entry name" value="RNA_helicase_DEAD_Q_motif"/>
</dbReference>
<dbReference type="EMBL" id="CAJFCW020000006">
    <property type="protein sequence ID" value="CAG9123733.1"/>
    <property type="molecule type" value="Genomic_DNA"/>
</dbReference>
<dbReference type="GO" id="GO:0003676">
    <property type="term" value="F:nucleic acid binding"/>
    <property type="evidence" value="ECO:0007669"/>
    <property type="project" value="InterPro"/>
</dbReference>
<keyword evidence="12" id="KW-1185">Reference proteome</keyword>
<evidence type="ECO:0000256" key="7">
    <source>
        <dbReference type="SAM" id="MobiDB-lite"/>
    </source>
</evidence>
<dbReference type="OrthoDB" id="422663at2759"/>
<evidence type="ECO:0000259" key="10">
    <source>
        <dbReference type="PROSITE" id="PS51195"/>
    </source>
</evidence>
<dbReference type="SUPFAM" id="SSF52540">
    <property type="entry name" value="P-loop containing nucleoside triphosphate hydrolases"/>
    <property type="match status" value="1"/>
</dbReference>
<evidence type="ECO:0000259" key="9">
    <source>
        <dbReference type="PROSITE" id="PS51194"/>
    </source>
</evidence>
<evidence type="ECO:0000256" key="5">
    <source>
        <dbReference type="ARBA" id="ARBA00022840"/>
    </source>
</evidence>
<dbReference type="PANTHER" id="PTHR47959:SF1">
    <property type="entry name" value="ATP-DEPENDENT RNA HELICASE DBPA"/>
    <property type="match status" value="1"/>
</dbReference>
<evidence type="ECO:0000256" key="1">
    <source>
        <dbReference type="ARBA" id="ARBA00012552"/>
    </source>
</evidence>
<accession>A0A811LJR0</accession>
<evidence type="ECO:0000256" key="4">
    <source>
        <dbReference type="ARBA" id="ARBA00022806"/>
    </source>
</evidence>
<dbReference type="Gene3D" id="3.40.50.300">
    <property type="entry name" value="P-loop containing nucleotide triphosphate hydrolases"/>
    <property type="match status" value="2"/>
</dbReference>
<evidence type="ECO:0000313" key="11">
    <source>
        <dbReference type="EMBL" id="CAD5227850.1"/>
    </source>
</evidence>
<dbReference type="InterPro" id="IPR001650">
    <property type="entry name" value="Helicase_C-like"/>
</dbReference>
<dbReference type="SMART" id="SM00490">
    <property type="entry name" value="HELICc"/>
    <property type="match status" value="1"/>
</dbReference>
<reference evidence="11" key="1">
    <citation type="submission" date="2020-09" db="EMBL/GenBank/DDBJ databases">
        <authorList>
            <person name="Kikuchi T."/>
        </authorList>
    </citation>
    <scope>NUCLEOTIDE SEQUENCE</scope>
    <source>
        <strain evidence="11">SH1</strain>
    </source>
</reference>
<evidence type="ECO:0000256" key="6">
    <source>
        <dbReference type="PROSITE-ProRule" id="PRU00552"/>
    </source>
</evidence>
<dbReference type="EMBL" id="CAJFDH010000006">
    <property type="protein sequence ID" value="CAD5227850.1"/>
    <property type="molecule type" value="Genomic_DNA"/>
</dbReference>
<dbReference type="InterPro" id="IPR050079">
    <property type="entry name" value="DEAD_box_RNA_helicase"/>
</dbReference>
<feature type="short sequence motif" description="Q motif" evidence="6">
    <location>
        <begin position="111"/>
        <end position="139"/>
    </location>
</feature>
<dbReference type="GO" id="GO:0005829">
    <property type="term" value="C:cytosol"/>
    <property type="evidence" value="ECO:0007669"/>
    <property type="project" value="TreeGrafter"/>
</dbReference>
<dbReference type="PROSITE" id="PS51195">
    <property type="entry name" value="Q_MOTIF"/>
    <property type="match status" value="1"/>
</dbReference>
<dbReference type="SMART" id="SM00487">
    <property type="entry name" value="DEXDc"/>
    <property type="match status" value="1"/>
</dbReference>
<dbReference type="Proteomes" id="UP000614601">
    <property type="component" value="Unassembled WGS sequence"/>
</dbReference>
<evidence type="ECO:0000256" key="3">
    <source>
        <dbReference type="ARBA" id="ARBA00022801"/>
    </source>
</evidence>
<feature type="domain" description="DEAD-box RNA helicase Q" evidence="10">
    <location>
        <begin position="111"/>
        <end position="139"/>
    </location>
</feature>
<dbReference type="GO" id="GO:0005524">
    <property type="term" value="F:ATP binding"/>
    <property type="evidence" value="ECO:0007669"/>
    <property type="project" value="UniProtKB-KW"/>
</dbReference>
<proteinExistence type="predicted"/>
<gene>
    <name evidence="11" type="ORF">BOKJ2_LOCUS12379</name>
</gene>
<dbReference type="Proteomes" id="UP000783686">
    <property type="component" value="Unassembled WGS sequence"/>
</dbReference>
<organism evidence="11 12">
    <name type="scientific">Bursaphelenchus okinawaensis</name>
    <dbReference type="NCBI Taxonomy" id="465554"/>
    <lineage>
        <taxon>Eukaryota</taxon>
        <taxon>Metazoa</taxon>
        <taxon>Ecdysozoa</taxon>
        <taxon>Nematoda</taxon>
        <taxon>Chromadorea</taxon>
        <taxon>Rhabditida</taxon>
        <taxon>Tylenchina</taxon>
        <taxon>Tylenchomorpha</taxon>
        <taxon>Aphelenchoidea</taxon>
        <taxon>Aphelenchoididae</taxon>
        <taxon>Bursaphelenchus</taxon>
    </lineage>
</organism>
<dbReference type="InterPro" id="IPR027417">
    <property type="entry name" value="P-loop_NTPase"/>
</dbReference>
<feature type="domain" description="Helicase ATP-binding" evidence="8">
    <location>
        <begin position="144"/>
        <end position="341"/>
    </location>
</feature>
<dbReference type="Pfam" id="PF00270">
    <property type="entry name" value="DEAD"/>
    <property type="match status" value="1"/>
</dbReference>
<feature type="region of interest" description="Disordered" evidence="7">
    <location>
        <begin position="47"/>
        <end position="67"/>
    </location>
</feature>
<dbReference type="EC" id="3.6.4.13" evidence="1"/>
<evidence type="ECO:0000313" key="12">
    <source>
        <dbReference type="Proteomes" id="UP000614601"/>
    </source>
</evidence>
<feature type="compositionally biased region" description="Basic residues" evidence="7">
    <location>
        <begin position="56"/>
        <end position="65"/>
    </location>
</feature>
<name>A0A811LJR0_9BILA</name>
<dbReference type="PROSITE" id="PS51192">
    <property type="entry name" value="HELICASE_ATP_BIND_1"/>
    <property type="match status" value="1"/>
</dbReference>
<comment type="caution">
    <text evidence="11">The sequence shown here is derived from an EMBL/GenBank/DDBJ whole genome shotgun (WGS) entry which is preliminary data.</text>
</comment>
<dbReference type="InterPro" id="IPR011545">
    <property type="entry name" value="DEAD/DEAH_box_helicase_dom"/>
</dbReference>
<dbReference type="GO" id="GO:0016787">
    <property type="term" value="F:hydrolase activity"/>
    <property type="evidence" value="ECO:0007669"/>
    <property type="project" value="UniProtKB-KW"/>
</dbReference>
<keyword evidence="3" id="KW-0378">Hydrolase</keyword>
<evidence type="ECO:0000256" key="2">
    <source>
        <dbReference type="ARBA" id="ARBA00022741"/>
    </source>
</evidence>
<dbReference type="Pfam" id="PF00271">
    <property type="entry name" value="Helicase_C"/>
    <property type="match status" value="1"/>
</dbReference>
<sequence length="532" mass="60792">MPPTPNNMFSEVMSMDSLMAEPEVDEATEQLANGLKNVDINTEAPKKYKDEELEKHKKNRRFKQSRHADKVLPPKKGTDIFIERGEHYDEHVAEQRANICIQSQNMAAYEFDYMSVPFSTTTTKALDRMNFQEPTPVQQVAVPFITHFKTSDFVIRAPMGYGKTFAFLIPIVEEVWRQKQAIENTTKRYTTNSTDPYAVIVAPTRELATQLFRDCKTFCEQHNGCVRVAVSVGKQLMKATSVSISEGADILFVTHGRLIHHFMNNQDSVIKLGYSNLKFIVLDEADTFCHGRRESDKENRLEMRAFFKNMIEDRNRKGLSSSEVQSILIGSNIDIYDYYKISDFVRKDYIGIQVGASSLPKLSLVHKVIFVEDSLRKIDILGDMLITMKEKTLIFSNEKLETERVAFRLNRLGVSTIALSSNMTQAMRAAAIKKFDCGDRQVLVASDVGSLGLNYPKLELVINLNIPECNSQVSLYNRLGRVGRFGNNGKVYHMYCPYEDYKKRDVLRNILIDQNAHVPEYLLKTAENNNHQ</sequence>
<keyword evidence="5" id="KW-0067">ATP-binding</keyword>
<dbReference type="InterPro" id="IPR014001">
    <property type="entry name" value="Helicase_ATP-bd"/>
</dbReference>
<feature type="domain" description="Helicase C-terminal" evidence="9">
    <location>
        <begin position="380"/>
        <end position="531"/>
    </location>
</feature>
<keyword evidence="4" id="KW-0347">Helicase</keyword>
<dbReference type="PANTHER" id="PTHR47959">
    <property type="entry name" value="ATP-DEPENDENT RNA HELICASE RHLE-RELATED"/>
    <property type="match status" value="1"/>
</dbReference>
<dbReference type="CDD" id="cd18787">
    <property type="entry name" value="SF2_C_DEAD"/>
    <property type="match status" value="1"/>
</dbReference>
<protein>
    <recommendedName>
        <fullName evidence="1">RNA helicase</fullName>
        <ecNumber evidence="1">3.6.4.13</ecNumber>
    </recommendedName>
</protein>
<evidence type="ECO:0000259" key="8">
    <source>
        <dbReference type="PROSITE" id="PS51192"/>
    </source>
</evidence>